<organism evidence="1 2">
    <name type="scientific">Pseudocercospora fijiensis (strain CIRAD86)</name>
    <name type="common">Black leaf streak disease fungus</name>
    <name type="synonym">Mycosphaerella fijiensis</name>
    <dbReference type="NCBI Taxonomy" id="383855"/>
    <lineage>
        <taxon>Eukaryota</taxon>
        <taxon>Fungi</taxon>
        <taxon>Dikarya</taxon>
        <taxon>Ascomycota</taxon>
        <taxon>Pezizomycotina</taxon>
        <taxon>Dothideomycetes</taxon>
        <taxon>Dothideomycetidae</taxon>
        <taxon>Mycosphaerellales</taxon>
        <taxon>Mycosphaerellaceae</taxon>
        <taxon>Pseudocercospora</taxon>
    </lineage>
</organism>
<keyword evidence="2" id="KW-1185">Reference proteome</keyword>
<gene>
    <name evidence="1" type="ORF">MYCFIDRAFT_175329</name>
</gene>
<reference evidence="1 2" key="1">
    <citation type="journal article" date="2012" name="PLoS Pathog.">
        <title>Diverse lifestyles and strategies of plant pathogenesis encoded in the genomes of eighteen Dothideomycetes fungi.</title>
        <authorList>
            <person name="Ohm R.A."/>
            <person name="Feau N."/>
            <person name="Henrissat B."/>
            <person name="Schoch C.L."/>
            <person name="Horwitz B.A."/>
            <person name="Barry K.W."/>
            <person name="Condon B.J."/>
            <person name="Copeland A.C."/>
            <person name="Dhillon B."/>
            <person name="Glaser F."/>
            <person name="Hesse C.N."/>
            <person name="Kosti I."/>
            <person name="LaButti K."/>
            <person name="Lindquist E.A."/>
            <person name="Lucas S."/>
            <person name="Salamov A.A."/>
            <person name="Bradshaw R.E."/>
            <person name="Ciuffetti L."/>
            <person name="Hamelin R.C."/>
            <person name="Kema G.H.J."/>
            <person name="Lawrence C."/>
            <person name="Scott J.A."/>
            <person name="Spatafora J.W."/>
            <person name="Turgeon B.G."/>
            <person name="de Wit P.J.G.M."/>
            <person name="Zhong S."/>
            <person name="Goodwin S.B."/>
            <person name="Grigoriev I.V."/>
        </authorList>
    </citation>
    <scope>NUCLEOTIDE SEQUENCE [LARGE SCALE GENOMIC DNA]</scope>
    <source>
        <strain evidence="1 2">CIRAD86</strain>
    </source>
</reference>
<dbReference type="Proteomes" id="UP000016932">
    <property type="component" value="Unassembled WGS sequence"/>
</dbReference>
<dbReference type="KEGG" id="pfj:MYCFIDRAFT_175329"/>
<accession>M3AB14</accession>
<name>M3AB14_PSEFD</name>
<evidence type="ECO:0000313" key="2">
    <source>
        <dbReference type="Proteomes" id="UP000016932"/>
    </source>
</evidence>
<dbReference type="HOGENOM" id="CLU_883172_0_0_1"/>
<dbReference type="AlphaFoldDB" id="M3AB14"/>
<dbReference type="RefSeq" id="XP_007927320.1">
    <property type="nucleotide sequence ID" value="XM_007929129.1"/>
</dbReference>
<dbReference type="VEuPathDB" id="FungiDB:MYCFIDRAFT_175329"/>
<dbReference type="GeneID" id="19333364"/>
<dbReference type="OrthoDB" id="10298033at2759"/>
<protein>
    <submittedName>
        <fullName evidence="1">Uncharacterized protein</fullName>
    </submittedName>
</protein>
<sequence>MPQPKSSLPPYCGDELLDPERTYHCKIRLQRGIAYLFDLEQFLQRASDADFDLYVRHSRTQLADFQPKAFLGVPTGPNANRLLASGNRWYYGEDGKNGFRGGAFAGDDVGLCDFESAELILDEVILKLGKRSVELSCNEQRLRASLSQSCVTTKSNEDSMMERKSRYAVAKLLLETCLKSVSPCHCAQDPICRMRTWSCSIHRLSSLVLIGALYSSLAFDTFNTSWNSSFSVHSIASHATGWTWRVFEPLKVKQLFNSRTILNIDILLPEAKLIFLNGMFAISPIHPLSLFHRPTNSRSSTSPGPRLFLDSTYIF</sequence>
<dbReference type="EMBL" id="KB446559">
    <property type="protein sequence ID" value="EME81751.1"/>
    <property type="molecule type" value="Genomic_DNA"/>
</dbReference>
<proteinExistence type="predicted"/>
<evidence type="ECO:0000313" key="1">
    <source>
        <dbReference type="EMBL" id="EME81751.1"/>
    </source>
</evidence>